<protein>
    <recommendedName>
        <fullName evidence="4">PAP2 superfamily protein</fullName>
    </recommendedName>
</protein>
<evidence type="ECO:0008006" key="4">
    <source>
        <dbReference type="Google" id="ProtNLM"/>
    </source>
</evidence>
<name>A0A1G6PG47_9BACT</name>
<keyword evidence="3" id="KW-1185">Reference proteome</keyword>
<dbReference type="STRING" id="1640674.SAMN05216323_105111"/>
<feature type="transmembrane region" description="Helical" evidence="1">
    <location>
        <begin position="95"/>
        <end position="115"/>
    </location>
</feature>
<gene>
    <name evidence="2" type="ORF">SAMN05216323_105111</name>
</gene>
<evidence type="ECO:0000313" key="2">
    <source>
        <dbReference type="EMBL" id="SDC78427.1"/>
    </source>
</evidence>
<evidence type="ECO:0000256" key="1">
    <source>
        <dbReference type="SAM" id="Phobius"/>
    </source>
</evidence>
<keyword evidence="1" id="KW-1133">Transmembrane helix</keyword>
<dbReference type="Proteomes" id="UP000199452">
    <property type="component" value="Unassembled WGS sequence"/>
</dbReference>
<keyword evidence="1" id="KW-0812">Transmembrane</keyword>
<feature type="transmembrane region" description="Helical" evidence="1">
    <location>
        <begin position="32"/>
        <end position="57"/>
    </location>
</feature>
<feature type="transmembrane region" description="Helical" evidence="1">
    <location>
        <begin position="170"/>
        <end position="188"/>
    </location>
</feature>
<dbReference type="AlphaFoldDB" id="A0A1G6PG47"/>
<feature type="transmembrane region" description="Helical" evidence="1">
    <location>
        <begin position="69"/>
        <end position="89"/>
    </location>
</feature>
<accession>A0A1G6PG47</accession>
<reference evidence="2 3" key="1">
    <citation type="submission" date="2016-09" db="EMBL/GenBank/DDBJ databases">
        <authorList>
            <person name="Capua I."/>
            <person name="De Benedictis P."/>
            <person name="Joannis T."/>
            <person name="Lombin L.H."/>
            <person name="Cattoli G."/>
        </authorList>
    </citation>
    <scope>NUCLEOTIDE SEQUENCE [LARGE SCALE GENOMIC DNA]</scope>
    <source>
        <strain evidence="2 3">A7P-90m</strain>
    </source>
</reference>
<organism evidence="2 3">
    <name type="scientific">Williamwhitmania taraxaci</name>
    <dbReference type="NCBI Taxonomy" id="1640674"/>
    <lineage>
        <taxon>Bacteria</taxon>
        <taxon>Pseudomonadati</taxon>
        <taxon>Bacteroidota</taxon>
        <taxon>Bacteroidia</taxon>
        <taxon>Bacteroidales</taxon>
        <taxon>Williamwhitmaniaceae</taxon>
        <taxon>Williamwhitmania</taxon>
    </lineage>
</organism>
<keyword evidence="1" id="KW-0472">Membrane</keyword>
<feature type="transmembrane region" description="Helical" evidence="1">
    <location>
        <begin position="145"/>
        <end position="163"/>
    </location>
</feature>
<dbReference type="EMBL" id="FMYP01000051">
    <property type="protein sequence ID" value="SDC78427.1"/>
    <property type="molecule type" value="Genomic_DNA"/>
</dbReference>
<dbReference type="Gene3D" id="1.20.144.10">
    <property type="entry name" value="Phosphatidic acid phosphatase type 2/haloperoxidase"/>
    <property type="match status" value="1"/>
</dbReference>
<evidence type="ECO:0000313" key="3">
    <source>
        <dbReference type="Proteomes" id="UP000199452"/>
    </source>
</evidence>
<sequence length="189" mass="21063">MHPVAMPCLLMLVLFNSGTLMSFYPLSLKLKLFLIIAVSTLVLPLFMVLVLFWLKLVNSVQMHYHRERIIPYLFSLIFYSSAVFVLTNLKGLEVLKLIMVAASISLLITLTVSFFWKISAHMVGMGGATGFILALYFMPRAEVHVFLLLAVFLSGAVGSSRLTLQEHSPLQVYTGYAVGLVTMLAVFLI</sequence>
<proteinExistence type="predicted"/>
<feature type="transmembrane region" description="Helical" evidence="1">
    <location>
        <begin position="122"/>
        <end position="139"/>
    </location>
</feature>